<accession>A0ACB5SY53</accession>
<dbReference type="Proteomes" id="UP001165064">
    <property type="component" value="Unassembled WGS sequence"/>
</dbReference>
<sequence>MLIIQQLLLISSLWHIQSLFVLGFDYQIPQVTSVPEQIPATTTTNIAKTTVTATNEHVKRIDLTYGGFTDGNSNSGASSSSITSFTSTDTIALHWASLAALDNNLAYVLAAVSVNSTLQALFSSIPNENNPTAKGGMSFLNSTYSSSVSTLYMSIYDQLDTDAQSQLKSLQDQYYTSFALTGYNDQRFYNNFSTATTTTSVSIRSEMMDFLRCREISSDMELLPYNYILMFASKTSETRWLTNVISGFSQLGKTEFNQASACANLNSITSAMPWGSFYDYFATSSYNQQPLNLGNATTILPYDTFWVTITDTASPSTINNYYPFQMSYSTPTYLAAIAGLNRIQFTSSVTVVKPITATIPATVSTTGTTRNSLHDVVTISPNLTRLVNCGVRALVYDYYQNSSEFDQYVMTNLNDSYIRRYTEILNSFTTKNINTDAAAFQMVNAGYYNFIFQNPPERMKKLIDMLGYCYMEIETNNDAFAMTKYTSGGGDAFNQIFAFGGNNQYITYVTTTFNGTVSSGYTSEAVDFGGSTYVFPLSIEDGLSSLSITGAYFAATNYSIANIIQSTFTGGIGNLFADGGGVTYASN</sequence>
<evidence type="ECO:0000313" key="1">
    <source>
        <dbReference type="EMBL" id="GME76591.1"/>
    </source>
</evidence>
<dbReference type="EMBL" id="BSXS01001582">
    <property type="protein sequence ID" value="GME76591.1"/>
    <property type="molecule type" value="Genomic_DNA"/>
</dbReference>
<name>A0ACB5SY53_AMBMO</name>
<protein>
    <submittedName>
        <fullName evidence="1">Unnamed protein product</fullName>
    </submittedName>
</protein>
<keyword evidence="2" id="KW-1185">Reference proteome</keyword>
<comment type="caution">
    <text evidence="1">The sequence shown here is derived from an EMBL/GenBank/DDBJ whole genome shotgun (WGS) entry which is preliminary data.</text>
</comment>
<evidence type="ECO:0000313" key="2">
    <source>
        <dbReference type="Proteomes" id="UP001165064"/>
    </source>
</evidence>
<proteinExistence type="predicted"/>
<gene>
    <name evidence="1" type="ORF">Amon02_000267600</name>
</gene>
<reference evidence="1" key="1">
    <citation type="submission" date="2023-04" db="EMBL/GenBank/DDBJ databases">
        <title>Ambrosiozyma monospora NBRC 10751.</title>
        <authorList>
            <person name="Ichikawa N."/>
            <person name="Sato H."/>
            <person name="Tonouchi N."/>
        </authorList>
    </citation>
    <scope>NUCLEOTIDE SEQUENCE</scope>
    <source>
        <strain evidence="1">NBRC 10751</strain>
    </source>
</reference>
<organism evidence="1 2">
    <name type="scientific">Ambrosiozyma monospora</name>
    <name type="common">Yeast</name>
    <name type="synonym">Endomycopsis monosporus</name>
    <dbReference type="NCBI Taxonomy" id="43982"/>
    <lineage>
        <taxon>Eukaryota</taxon>
        <taxon>Fungi</taxon>
        <taxon>Dikarya</taxon>
        <taxon>Ascomycota</taxon>
        <taxon>Saccharomycotina</taxon>
        <taxon>Pichiomycetes</taxon>
        <taxon>Pichiales</taxon>
        <taxon>Pichiaceae</taxon>
        <taxon>Ambrosiozyma</taxon>
    </lineage>
</organism>